<accession>A0A8E2DZF7</accession>
<evidence type="ECO:0000313" key="3">
    <source>
        <dbReference type="Proteomes" id="UP000250266"/>
    </source>
</evidence>
<name>A0A8E2DZF7_9PEZI</name>
<dbReference type="AlphaFoldDB" id="A0A8E2DZF7"/>
<organism evidence="2 3">
    <name type="scientific">Lepidopterella palustris CBS 459.81</name>
    <dbReference type="NCBI Taxonomy" id="1314670"/>
    <lineage>
        <taxon>Eukaryota</taxon>
        <taxon>Fungi</taxon>
        <taxon>Dikarya</taxon>
        <taxon>Ascomycota</taxon>
        <taxon>Pezizomycotina</taxon>
        <taxon>Dothideomycetes</taxon>
        <taxon>Pleosporomycetidae</taxon>
        <taxon>Mytilinidiales</taxon>
        <taxon>Argynnaceae</taxon>
        <taxon>Lepidopterella</taxon>
    </lineage>
</organism>
<proteinExistence type="predicted"/>
<protein>
    <submittedName>
        <fullName evidence="2">Uncharacterized protein</fullName>
    </submittedName>
</protein>
<evidence type="ECO:0000313" key="2">
    <source>
        <dbReference type="EMBL" id="OCK74517.1"/>
    </source>
</evidence>
<feature type="compositionally biased region" description="Polar residues" evidence="1">
    <location>
        <begin position="1"/>
        <end position="10"/>
    </location>
</feature>
<dbReference type="SUPFAM" id="SSF159245">
    <property type="entry name" value="AttH-like"/>
    <property type="match status" value="1"/>
</dbReference>
<keyword evidence="3" id="KW-1185">Reference proteome</keyword>
<reference evidence="2 3" key="1">
    <citation type="journal article" date="2016" name="Nat. Commun.">
        <title>Ectomycorrhizal ecology is imprinted in the genome of the dominant symbiotic fungus Cenococcum geophilum.</title>
        <authorList>
            <consortium name="DOE Joint Genome Institute"/>
            <person name="Peter M."/>
            <person name="Kohler A."/>
            <person name="Ohm R.A."/>
            <person name="Kuo A."/>
            <person name="Krutzmann J."/>
            <person name="Morin E."/>
            <person name="Arend M."/>
            <person name="Barry K.W."/>
            <person name="Binder M."/>
            <person name="Choi C."/>
            <person name="Clum A."/>
            <person name="Copeland A."/>
            <person name="Grisel N."/>
            <person name="Haridas S."/>
            <person name="Kipfer T."/>
            <person name="LaButti K."/>
            <person name="Lindquist E."/>
            <person name="Lipzen A."/>
            <person name="Maire R."/>
            <person name="Meier B."/>
            <person name="Mihaltcheva S."/>
            <person name="Molinier V."/>
            <person name="Murat C."/>
            <person name="Poggeler S."/>
            <person name="Quandt C.A."/>
            <person name="Sperisen C."/>
            <person name="Tritt A."/>
            <person name="Tisserant E."/>
            <person name="Crous P.W."/>
            <person name="Henrissat B."/>
            <person name="Nehls U."/>
            <person name="Egli S."/>
            <person name="Spatafora J.W."/>
            <person name="Grigoriev I.V."/>
            <person name="Martin F.M."/>
        </authorList>
    </citation>
    <scope>NUCLEOTIDE SEQUENCE [LARGE SCALE GENOMIC DNA]</scope>
    <source>
        <strain evidence="2 3">CBS 459.81</strain>
    </source>
</reference>
<evidence type="ECO:0000256" key="1">
    <source>
        <dbReference type="SAM" id="MobiDB-lite"/>
    </source>
</evidence>
<sequence>MNKEATSNLSLDDEDSHRHLLPKGSPFMEGSDFMFLAETEDYDISVVQIIFGLGGGKQSTWQVENDTGMLQTTVIIAPKSQRGVIADNEFIGNRSFATDWEGDVQITRTHDAVVYQLGKIKHVCKPPYWELTGEHNGVEFNLVAGGMGHAVPWKGEWANVATKGGAGYGVPIWVEGTIRANGITHVIKNAQGCRDNFINTTDLAKTYNERKINYYWIWCLDPAMRAMVYHIPGVRTHNEVNAQGEDVPFEDGETEITPLDWWLDPRTGVQVPTRWHLKMHAAAGTTDLVLQGGPRSLYSYLTKSGLSLHVGFLARANGTFTYQDGSVIQIKEAQSYVEWGRALFPLPSGNSTV</sequence>
<dbReference type="EMBL" id="KV745463">
    <property type="protein sequence ID" value="OCK74517.1"/>
    <property type="molecule type" value="Genomic_DNA"/>
</dbReference>
<dbReference type="Proteomes" id="UP000250266">
    <property type="component" value="Unassembled WGS sequence"/>
</dbReference>
<gene>
    <name evidence="2" type="ORF">K432DRAFT_409793</name>
</gene>
<feature type="region of interest" description="Disordered" evidence="1">
    <location>
        <begin position="1"/>
        <end position="22"/>
    </location>
</feature>